<evidence type="ECO:0000256" key="1">
    <source>
        <dbReference type="SAM" id="MobiDB-lite"/>
    </source>
</evidence>
<dbReference type="RefSeq" id="WP_121158953.1">
    <property type="nucleotide sequence ID" value="NZ_RBKT01000001.1"/>
</dbReference>
<protein>
    <submittedName>
        <fullName evidence="4">PhoD-like phosphatase</fullName>
    </submittedName>
</protein>
<dbReference type="Pfam" id="PF25077">
    <property type="entry name" value="DUF7800"/>
    <property type="match status" value="1"/>
</dbReference>
<accession>A0A495JPE6</accession>
<dbReference type="OrthoDB" id="9795624at2"/>
<dbReference type="AlphaFoldDB" id="A0A495JPE6"/>
<name>A0A495JPE6_9ACTN</name>
<evidence type="ECO:0000259" key="3">
    <source>
        <dbReference type="Pfam" id="PF25077"/>
    </source>
</evidence>
<evidence type="ECO:0000313" key="5">
    <source>
        <dbReference type="Proteomes" id="UP000277671"/>
    </source>
</evidence>
<dbReference type="Proteomes" id="UP000277671">
    <property type="component" value="Unassembled WGS sequence"/>
</dbReference>
<reference evidence="4 5" key="1">
    <citation type="submission" date="2018-10" db="EMBL/GenBank/DDBJ databases">
        <title>Sequencing the genomes of 1000 actinobacteria strains.</title>
        <authorList>
            <person name="Klenk H.-P."/>
        </authorList>
    </citation>
    <scope>NUCLEOTIDE SEQUENCE [LARGE SCALE GENOMIC DNA]</scope>
    <source>
        <strain evidence="4 5">DSM 45175</strain>
    </source>
</reference>
<feature type="compositionally biased region" description="Gly residues" evidence="1">
    <location>
        <begin position="453"/>
        <end position="473"/>
    </location>
</feature>
<dbReference type="EMBL" id="RBKT01000001">
    <property type="protein sequence ID" value="RKR90721.1"/>
    <property type="molecule type" value="Genomic_DNA"/>
</dbReference>
<feature type="domain" description="DUF7800" evidence="3">
    <location>
        <begin position="4"/>
        <end position="91"/>
    </location>
</feature>
<evidence type="ECO:0000259" key="2">
    <source>
        <dbReference type="Pfam" id="PF09423"/>
    </source>
</evidence>
<dbReference type="PANTHER" id="PTHR37031">
    <property type="entry name" value="METALLOPHOSPHATASE BINDING DOMAIN PROTEIN"/>
    <property type="match status" value="1"/>
</dbReference>
<keyword evidence="5" id="KW-1185">Reference proteome</keyword>
<dbReference type="PANTHER" id="PTHR37031:SF2">
    <property type="entry name" value="PHOD-LIKE PHOSPHATASE METALLOPHOSPHATASE DOMAIN-CONTAINING PROTEIN"/>
    <property type="match status" value="1"/>
</dbReference>
<dbReference type="CDD" id="cd07389">
    <property type="entry name" value="MPP_PhoD"/>
    <property type="match status" value="1"/>
</dbReference>
<organism evidence="4 5">
    <name type="scientific">Micromonospora pisi</name>
    <dbReference type="NCBI Taxonomy" id="589240"/>
    <lineage>
        <taxon>Bacteria</taxon>
        <taxon>Bacillati</taxon>
        <taxon>Actinomycetota</taxon>
        <taxon>Actinomycetes</taxon>
        <taxon>Micromonosporales</taxon>
        <taxon>Micromonosporaceae</taxon>
        <taxon>Micromonospora</taxon>
    </lineage>
</organism>
<dbReference type="Pfam" id="PF09423">
    <property type="entry name" value="PhoD"/>
    <property type="match status" value="1"/>
</dbReference>
<dbReference type="InterPro" id="IPR038607">
    <property type="entry name" value="PhoD-like_sf"/>
</dbReference>
<dbReference type="SUPFAM" id="SSF56300">
    <property type="entry name" value="Metallo-dependent phosphatases"/>
    <property type="match status" value="1"/>
</dbReference>
<dbReference type="InterPro" id="IPR018946">
    <property type="entry name" value="PhoD-like_MPP"/>
</dbReference>
<proteinExistence type="predicted"/>
<dbReference type="InterPro" id="IPR029052">
    <property type="entry name" value="Metallo-depent_PP-like"/>
</dbReference>
<feature type="domain" description="PhoD-like phosphatase metallophosphatase" evidence="2">
    <location>
        <begin position="141"/>
        <end position="256"/>
    </location>
</feature>
<sequence length="609" mass="66763">MPESRLLIGPLLRRVVGTRATVWVETSAPTVVRVETSDGASGTAPTFSAFDHHYALVVVDGLPPGAATPYEVWLDEELAWPLPESTYPPSLIRTRAADDAAQPVRLIFGSCRETTQHSTARRLPPDALDAYARRLMASPDAAAELPDLMVLLGDQVYADVTSPTVRKLLSRRRNRPRNAPADQVVSFDEYTKLYLESWRDPEIRWLLATVPSVMMFDDHEIIDDWNTSARWRAEVAQQPWWNERIASGIASYWVYQHLGNLDPDEVAADPVYAKVVAAEDATSLLREFGAQVDAHVSEAAEDTSATTGPGADPLGGPVQVGRYQWSYGLDIGRTRLVMLDNRCGRVLDRARRSMLSPEEWAWFVDRAHGRYDHLVVGSSLPWLLPPAVHHVESWNERLADSRRPRVAGLAERLRRAFDLEHWAAFDRSFEALAALFARLGTAQTSGVISDGADTGGNRTGDDGTGGNRTGDGGAVPVGAGPAYPAPASISVLSGDVHHSYVARARFADEVQTPVHQLTCSPIHNQVPAFMRPLLKLGWWAGPIGAARALARTAGVRRPSVRWRRLTGPYFGNAISTLAHTGRVADVLIEGTRKDGTLVTVGRKRLSASR</sequence>
<gene>
    <name evidence="4" type="ORF">BDK92_5102</name>
</gene>
<feature type="region of interest" description="Disordered" evidence="1">
    <location>
        <begin position="449"/>
        <end position="473"/>
    </location>
</feature>
<comment type="caution">
    <text evidence="4">The sequence shown here is derived from an EMBL/GenBank/DDBJ whole genome shotgun (WGS) entry which is preliminary data.</text>
</comment>
<evidence type="ECO:0000313" key="4">
    <source>
        <dbReference type="EMBL" id="RKR90721.1"/>
    </source>
</evidence>
<dbReference type="Gene3D" id="3.60.21.70">
    <property type="entry name" value="PhoD-like phosphatase"/>
    <property type="match status" value="1"/>
</dbReference>
<dbReference type="InterPro" id="IPR056702">
    <property type="entry name" value="DUF7800"/>
</dbReference>